<feature type="non-terminal residue" evidence="6">
    <location>
        <position position="1"/>
    </location>
</feature>
<proteinExistence type="predicted"/>
<keyword evidence="2" id="KW-0963">Cytoplasm</keyword>
<reference evidence="6 7" key="1">
    <citation type="submission" date="2015-09" db="EMBL/GenBank/DDBJ databases">
        <title>Trachymyrmex cornetzi WGS genome.</title>
        <authorList>
            <person name="Nygaard S."/>
            <person name="Hu H."/>
            <person name="Boomsma J."/>
            <person name="Zhang G."/>
        </authorList>
    </citation>
    <scope>NUCLEOTIDE SEQUENCE [LARGE SCALE GENOMIC DNA]</scope>
    <source>
        <strain evidence="6">Tcor2-1</strain>
        <tissue evidence="6">Whole body</tissue>
    </source>
</reference>
<dbReference type="InterPro" id="IPR025721">
    <property type="entry name" value="Exosome_cplx_N_dom"/>
</dbReference>
<dbReference type="GO" id="GO:0003723">
    <property type="term" value="F:RNA binding"/>
    <property type="evidence" value="ECO:0007669"/>
    <property type="project" value="InterPro"/>
</dbReference>
<dbReference type="Pfam" id="PF10447">
    <property type="entry name" value="EXOSC1"/>
    <property type="match status" value="1"/>
</dbReference>
<evidence type="ECO:0000256" key="3">
    <source>
        <dbReference type="ARBA" id="ARBA00022835"/>
    </source>
</evidence>
<sequence>IRDYRSTSKNTEIMTEQEELVICVPGQRLCVADKSNVAGAGTYEQQGYIYSKLAGIVKLVIDDKTRTVEVHGITEQSIVPAPGDIVTAMITVVNQRFCKCSIKCVGDIVLTRPYRGILRKEDVRAIDKDKLEMYKCYRPGDIILARVMPMTEIHTYQLSTAENELGVVIAHSDEGVTMVPISWTQMQCPKSLSKEFRKVAKVVPEHIAAEQIEL</sequence>
<dbReference type="GO" id="GO:0005737">
    <property type="term" value="C:cytoplasm"/>
    <property type="evidence" value="ECO:0007669"/>
    <property type="project" value="TreeGrafter"/>
</dbReference>
<dbReference type="InterPro" id="IPR012340">
    <property type="entry name" value="NA-bd_OB-fold"/>
</dbReference>
<dbReference type="GO" id="GO:0000176">
    <property type="term" value="C:nuclear exosome (RNase complex)"/>
    <property type="evidence" value="ECO:0007669"/>
    <property type="project" value="TreeGrafter"/>
</dbReference>
<dbReference type="EMBL" id="KQ980895">
    <property type="protein sequence ID" value="KYN11750.1"/>
    <property type="molecule type" value="Genomic_DNA"/>
</dbReference>
<evidence type="ECO:0000313" key="6">
    <source>
        <dbReference type="EMBL" id="KYN11750.1"/>
    </source>
</evidence>
<comment type="subcellular location">
    <subcellularLocation>
        <location evidence="1">Nucleus</location>
        <location evidence="1">Nucleolus</location>
    </subcellularLocation>
</comment>
<dbReference type="GO" id="GO:0005730">
    <property type="term" value="C:nucleolus"/>
    <property type="evidence" value="ECO:0007669"/>
    <property type="project" value="UniProtKB-SubCell"/>
</dbReference>
<dbReference type="Proteomes" id="UP000078492">
    <property type="component" value="Unassembled WGS sequence"/>
</dbReference>
<dbReference type="STRING" id="471704.A0A151IVM0"/>
<dbReference type="Gene3D" id="2.40.50.140">
    <property type="entry name" value="Nucleic acid-binding proteins"/>
    <property type="match status" value="1"/>
</dbReference>
<dbReference type="PANTHER" id="PTHR12686:SF8">
    <property type="entry name" value="EXOSOME COMPLEX COMPONENT CSL4"/>
    <property type="match status" value="1"/>
</dbReference>
<accession>A0A151IVM0</accession>
<organism evidence="6 7">
    <name type="scientific">Trachymyrmex cornetzi</name>
    <dbReference type="NCBI Taxonomy" id="471704"/>
    <lineage>
        <taxon>Eukaryota</taxon>
        <taxon>Metazoa</taxon>
        <taxon>Ecdysozoa</taxon>
        <taxon>Arthropoda</taxon>
        <taxon>Hexapoda</taxon>
        <taxon>Insecta</taxon>
        <taxon>Pterygota</taxon>
        <taxon>Neoptera</taxon>
        <taxon>Endopterygota</taxon>
        <taxon>Hymenoptera</taxon>
        <taxon>Apocrita</taxon>
        <taxon>Aculeata</taxon>
        <taxon>Formicoidea</taxon>
        <taxon>Formicidae</taxon>
        <taxon>Myrmicinae</taxon>
        <taxon>Trachymyrmex</taxon>
    </lineage>
</organism>
<dbReference type="FunFam" id="2.40.50.140:FF:000198">
    <property type="entry name" value="Exosome complex component CSL4"/>
    <property type="match status" value="1"/>
</dbReference>
<evidence type="ECO:0000259" key="5">
    <source>
        <dbReference type="Pfam" id="PF14382"/>
    </source>
</evidence>
<keyword evidence="7" id="KW-1185">Reference proteome</keyword>
<dbReference type="PANTHER" id="PTHR12686">
    <property type="entry name" value="3'-5' EXORIBONUCLEASE CSL4-RELATED"/>
    <property type="match status" value="1"/>
</dbReference>
<dbReference type="AlphaFoldDB" id="A0A151IVM0"/>
<feature type="domain" description="Exosome complex component CSL4 C-terminal" evidence="4">
    <location>
        <begin position="112"/>
        <end position="148"/>
    </location>
</feature>
<name>A0A151IVM0_9HYME</name>
<dbReference type="InterPro" id="IPR039771">
    <property type="entry name" value="Csl4"/>
</dbReference>
<dbReference type="SUPFAM" id="SSF110324">
    <property type="entry name" value="Ribosomal L27 protein-like"/>
    <property type="match status" value="1"/>
</dbReference>
<gene>
    <name evidence="6" type="ORF">ALC57_16084</name>
</gene>
<dbReference type="Gene3D" id="2.40.50.100">
    <property type="match status" value="1"/>
</dbReference>
<evidence type="ECO:0000313" key="7">
    <source>
        <dbReference type="Proteomes" id="UP000078492"/>
    </source>
</evidence>
<dbReference type="Pfam" id="PF14382">
    <property type="entry name" value="ECR1_N"/>
    <property type="match status" value="1"/>
</dbReference>
<dbReference type="GO" id="GO:0006396">
    <property type="term" value="P:RNA processing"/>
    <property type="evidence" value="ECO:0007669"/>
    <property type="project" value="InterPro"/>
</dbReference>
<protein>
    <submittedName>
        <fullName evidence="6">3'-5' exoribonuclease CSL4 like protein</fullName>
    </submittedName>
</protein>
<evidence type="ECO:0000256" key="1">
    <source>
        <dbReference type="ARBA" id="ARBA00004604"/>
    </source>
</evidence>
<keyword evidence="3" id="KW-0271">Exosome</keyword>
<dbReference type="SUPFAM" id="SSF50249">
    <property type="entry name" value="Nucleic acid-binding proteins"/>
    <property type="match status" value="1"/>
</dbReference>
<evidence type="ECO:0000256" key="2">
    <source>
        <dbReference type="ARBA" id="ARBA00022490"/>
    </source>
</evidence>
<feature type="domain" description="Exosome complex component N-terminal" evidence="5">
    <location>
        <begin position="22"/>
        <end position="59"/>
    </location>
</feature>
<evidence type="ECO:0000259" key="4">
    <source>
        <dbReference type="Pfam" id="PF10447"/>
    </source>
</evidence>
<dbReference type="CDD" id="cd05791">
    <property type="entry name" value="S1_CSL4"/>
    <property type="match status" value="1"/>
</dbReference>
<dbReference type="InterPro" id="IPR019495">
    <property type="entry name" value="EXOSC1_C"/>
</dbReference>